<dbReference type="InterPro" id="IPR002602">
    <property type="entry name" value="DB"/>
</dbReference>
<dbReference type="PANTHER" id="PTHR46705">
    <property type="entry name" value="PROTEIN CBG09805"/>
    <property type="match status" value="1"/>
</dbReference>
<dbReference type="Pfam" id="PF01682">
    <property type="entry name" value="DB"/>
    <property type="match status" value="1"/>
</dbReference>
<reference evidence="4" key="1">
    <citation type="submission" date="2011-07" db="EMBL/GenBank/DDBJ databases">
        <authorList>
            <consortium name="Caenorhabditis brenneri Sequencing and Analysis Consortium"/>
            <person name="Wilson R.K."/>
        </authorList>
    </citation>
    <scope>NUCLEOTIDE SEQUENCE [LARGE SCALE GENOMIC DNA]</scope>
    <source>
        <strain evidence="4">PB2801</strain>
    </source>
</reference>
<feature type="region of interest" description="Disordered" evidence="1">
    <location>
        <begin position="714"/>
        <end position="734"/>
    </location>
</feature>
<feature type="compositionally biased region" description="Basic and acidic residues" evidence="1">
    <location>
        <begin position="83"/>
        <end position="96"/>
    </location>
</feature>
<feature type="compositionally biased region" description="Low complexity" evidence="1">
    <location>
        <begin position="839"/>
        <end position="858"/>
    </location>
</feature>
<feature type="compositionally biased region" description="Basic residues" evidence="1">
    <location>
        <begin position="716"/>
        <end position="729"/>
    </location>
</feature>
<dbReference type="eggNOG" id="ENOG502S273">
    <property type="taxonomic scope" value="Eukaryota"/>
</dbReference>
<dbReference type="OrthoDB" id="5828686at2759"/>
<evidence type="ECO:0000259" key="2">
    <source>
        <dbReference type="Pfam" id="PF01682"/>
    </source>
</evidence>
<feature type="compositionally biased region" description="Acidic residues" evidence="1">
    <location>
        <begin position="820"/>
        <end position="830"/>
    </location>
</feature>
<feature type="compositionally biased region" description="Basic and acidic residues" evidence="1">
    <location>
        <begin position="867"/>
        <end position="876"/>
    </location>
</feature>
<protein>
    <recommendedName>
        <fullName evidence="2">Domain of unknown function DB domain-containing protein</fullName>
    </recommendedName>
</protein>
<dbReference type="Proteomes" id="UP000008068">
    <property type="component" value="Unassembled WGS sequence"/>
</dbReference>
<keyword evidence="4" id="KW-1185">Reference proteome</keyword>
<feature type="domain" description="Domain of unknown function DB" evidence="2">
    <location>
        <begin position="423"/>
        <end position="522"/>
    </location>
</feature>
<organism evidence="4">
    <name type="scientific">Caenorhabditis brenneri</name>
    <name type="common">Nematode worm</name>
    <dbReference type="NCBI Taxonomy" id="135651"/>
    <lineage>
        <taxon>Eukaryota</taxon>
        <taxon>Metazoa</taxon>
        <taxon>Ecdysozoa</taxon>
        <taxon>Nematoda</taxon>
        <taxon>Chromadorea</taxon>
        <taxon>Rhabditida</taxon>
        <taxon>Rhabditina</taxon>
        <taxon>Rhabditomorpha</taxon>
        <taxon>Rhabditoidea</taxon>
        <taxon>Rhabditidae</taxon>
        <taxon>Peloderinae</taxon>
        <taxon>Caenorhabditis</taxon>
    </lineage>
</organism>
<evidence type="ECO:0000313" key="3">
    <source>
        <dbReference type="EMBL" id="EGT35061.1"/>
    </source>
</evidence>
<evidence type="ECO:0000313" key="4">
    <source>
        <dbReference type="Proteomes" id="UP000008068"/>
    </source>
</evidence>
<accession>G0NP67</accession>
<dbReference type="InParanoid" id="G0NP67"/>
<dbReference type="EMBL" id="GL379918">
    <property type="protein sequence ID" value="EGT35061.1"/>
    <property type="molecule type" value="Genomic_DNA"/>
</dbReference>
<feature type="region of interest" description="Disordered" evidence="1">
    <location>
        <begin position="81"/>
        <end position="166"/>
    </location>
</feature>
<dbReference type="AlphaFoldDB" id="G0NP67"/>
<proteinExistence type="predicted"/>
<dbReference type="PANTHER" id="PTHR46705:SF10">
    <property type="entry name" value="DOMAIN OF UNKNOWN FUNCTION DB DOMAIN-CONTAINING PROTEIN"/>
    <property type="match status" value="1"/>
</dbReference>
<gene>
    <name evidence="3" type="ORF">CAEBREN_12646</name>
</gene>
<dbReference type="FunCoup" id="G0NP67">
    <property type="interactions" value="68"/>
</dbReference>
<dbReference type="HOGENOM" id="CLU_284030_0_0_1"/>
<sequence length="1095" mass="121628">MENVIHSPLDNKRIYTKDNFYINAIRPKEKEAILYESMLIDGKGSINDIDAFFVTAPPARTTLAPKRLGDNQLPDFVQVSEGSVKEDEQMVKEKPQRTPSSLKLVKLPPQPTSTVAPFKHNSPVRRQLVEAPPPPPQPQLLQPSPVRFPAQPWQIPPLHPQQQSTPNPLTQFFQPIQQPQPLIPPNPFFPQQSVPQPWTSPPLVQPNPNPIPQPPTRNDSFDPYIPIPVGQPPYQFQQNLQQPSQTVESHRQPLHPHGFARTFGQQPIPLPSSAAIDTAFNQAKEREFSVFPPNQILKKPTPPIDYSVDSVAVVTKDQRPPPFVRSIPEKTSEQLRNFVKVHPHVMNNLQKPLIYRGKEMVIPKMFNFTNAPTPPPIPTRFPQQPLPTQSTAPHAPTQPVSVVASQQSMYFPLMNPNQKLDLCCRKQRISPICQNLCNYDTFNDKTLVAAFLTNQCPGPQLGQAYDCASSKADHTPCCERAGLVSFQGGKCMPFCRTHVATPSNVFDYFVCLQVFETIKGCYRDYSATHPNIFGVTAKSNLDCDFSDDCCWATTREEEQWEIQSADELDLNEFRKIFLTGKSRPPPSGNYAIRVENKKKSSLISCAVCSSTGEATVKFRHWQSANAMLKICWQLAGDGSPTTENCQVARHSKQSKLNTYKFRDIDKNKNFRLVFIVENADAEMDSANEATIIVDRISVDYDSCDHAATHEVEGNVTKKRTRHSKTRQKARSSVTLEKLAQKDLKMKETLKKQEDKQAYLKNVDQQIAKVVDEVNAKQAAAAAASSSAKTIVPASPKTPVDPLTDLLGSGFVDFLDPNYETNDDEENDESDSEIKDAKKPSVATTTAAPASLTPSPLKSGSAGKPPVKRVETSKKSIDTNGQIASIHKTLKPVEHLPIRPVTTESVVKFLPKGKPMQVQVQNGVFTLPSQPHTQIPLGIPSTCSTSGGCLFEKDFCGWTTPAGVTNKFHLKKIHASSFAEAIVPVGELAVMETETKMTQAHTVIFDALEFSMGTRLIACCLADGQLTCPFSTPSEQTGVLWQFSKFECPINTSKIAFICENFGLTESICAVDNIRIHTSTDVFFLEACQKDKLHKS</sequence>
<evidence type="ECO:0000256" key="1">
    <source>
        <dbReference type="SAM" id="MobiDB-lite"/>
    </source>
</evidence>
<feature type="region of interest" description="Disordered" evidence="1">
    <location>
        <begin position="813"/>
        <end position="882"/>
    </location>
</feature>
<name>G0NP67_CAEBE</name>